<organism evidence="2 3">
    <name type="scientific">Mycena maculata</name>
    <dbReference type="NCBI Taxonomy" id="230809"/>
    <lineage>
        <taxon>Eukaryota</taxon>
        <taxon>Fungi</taxon>
        <taxon>Dikarya</taxon>
        <taxon>Basidiomycota</taxon>
        <taxon>Agaricomycotina</taxon>
        <taxon>Agaricomycetes</taxon>
        <taxon>Agaricomycetidae</taxon>
        <taxon>Agaricales</taxon>
        <taxon>Marasmiineae</taxon>
        <taxon>Mycenaceae</taxon>
        <taxon>Mycena</taxon>
    </lineage>
</organism>
<name>A0AAD7JZD7_9AGAR</name>
<dbReference type="AlphaFoldDB" id="A0AAD7JZD7"/>
<dbReference type="EMBL" id="JARJLG010000017">
    <property type="protein sequence ID" value="KAJ7773581.1"/>
    <property type="molecule type" value="Genomic_DNA"/>
</dbReference>
<comment type="caution">
    <text evidence="2">The sequence shown here is derived from an EMBL/GenBank/DDBJ whole genome shotgun (WGS) entry which is preliminary data.</text>
</comment>
<protein>
    <recommendedName>
        <fullName evidence="4">HAUS augmin-like complex subunit 6 N-terminal domain-containing protein</fullName>
    </recommendedName>
</protein>
<dbReference type="Proteomes" id="UP001215280">
    <property type="component" value="Unassembled WGS sequence"/>
</dbReference>
<evidence type="ECO:0000313" key="2">
    <source>
        <dbReference type="EMBL" id="KAJ7773581.1"/>
    </source>
</evidence>
<feature type="region of interest" description="Disordered" evidence="1">
    <location>
        <begin position="388"/>
        <end position="474"/>
    </location>
</feature>
<feature type="region of interest" description="Disordered" evidence="1">
    <location>
        <begin position="205"/>
        <end position="224"/>
    </location>
</feature>
<feature type="compositionally biased region" description="Polar residues" evidence="1">
    <location>
        <begin position="205"/>
        <end position="218"/>
    </location>
</feature>
<proteinExistence type="predicted"/>
<evidence type="ECO:0000256" key="1">
    <source>
        <dbReference type="SAM" id="MobiDB-lite"/>
    </source>
</evidence>
<reference evidence="2" key="1">
    <citation type="submission" date="2023-03" db="EMBL/GenBank/DDBJ databases">
        <title>Massive genome expansion in bonnet fungi (Mycena s.s.) driven by repeated elements and novel gene families across ecological guilds.</title>
        <authorList>
            <consortium name="Lawrence Berkeley National Laboratory"/>
            <person name="Harder C.B."/>
            <person name="Miyauchi S."/>
            <person name="Viragh M."/>
            <person name="Kuo A."/>
            <person name="Thoen E."/>
            <person name="Andreopoulos B."/>
            <person name="Lu D."/>
            <person name="Skrede I."/>
            <person name="Drula E."/>
            <person name="Henrissat B."/>
            <person name="Morin E."/>
            <person name="Kohler A."/>
            <person name="Barry K."/>
            <person name="LaButti K."/>
            <person name="Morin E."/>
            <person name="Salamov A."/>
            <person name="Lipzen A."/>
            <person name="Mereny Z."/>
            <person name="Hegedus B."/>
            <person name="Baldrian P."/>
            <person name="Stursova M."/>
            <person name="Weitz H."/>
            <person name="Taylor A."/>
            <person name="Grigoriev I.V."/>
            <person name="Nagy L.G."/>
            <person name="Martin F."/>
            <person name="Kauserud H."/>
        </authorList>
    </citation>
    <scope>NUCLEOTIDE SEQUENCE</scope>
    <source>
        <strain evidence="2">CBHHK188m</strain>
    </source>
</reference>
<accession>A0AAD7JZD7</accession>
<gene>
    <name evidence="2" type="ORF">DFH07DRAFT_801216</name>
</gene>
<keyword evidence="3" id="KW-1185">Reference proteome</keyword>
<evidence type="ECO:0000313" key="3">
    <source>
        <dbReference type="Proteomes" id="UP001215280"/>
    </source>
</evidence>
<sequence length="548" mass="60940">MTASRRRDLLSTPRSANVFSLPVPLILLVHLRILQYPHANKPEYDHNVFDSRVRGLRDRTKTMEDVCYFLVTRIKGKNLRRMYSRLKQPRPDAKAISPLAVAWWWKDVVVRKSLEECAGGRFERLLLARSTHPPLTKGSKSRVEVNKTQNTLRTQPRIYSARLTAFQSCHNSGARVASRLIQQQRDLKVLHFKFLSELSGLDQMESLSNTDHSPSNPTDPDASTVCSATPLPVLPIAAAHHPATLRKLGKRLFPKETVNVQAVTASLAALPYATVALSGLLDERACIVQAVTDAVARTHKVTADLRTRLDRATAKQASTAKRPLRPVNTNLWQDTHQASIDFEHRPTDATFVALGLSAPGSDVPIELRIDEIRRALLPEYPWIPTMPLDTTPSRLPQPSGCRSPPQTPKRARRVETSTPPETVKPRSQPAPQTLDAQRRARNLIMRPSSSDADRRPSFSGPSESSESESERVVVAAAPPHACPKHSLTMTPPPAVDTPYGDQDEDAFDEGPSMNVRDLLLQADMTHFDIINDSEEDSSDVVDQSFGWA</sequence>
<evidence type="ECO:0008006" key="4">
    <source>
        <dbReference type="Google" id="ProtNLM"/>
    </source>
</evidence>